<sequence>MKLPLPIISLPTIVLWVLAIIVGLTNYHPSFLSYRAFTGILFSLAVLATVYLIWRGIRNANKPVR</sequence>
<evidence type="ECO:0000256" key="1">
    <source>
        <dbReference type="SAM" id="Phobius"/>
    </source>
</evidence>
<keyword evidence="3" id="KW-1185">Reference proteome</keyword>
<name>A0A7G7W322_9BACT</name>
<gene>
    <name evidence="2" type="ORF">H4317_11240</name>
</gene>
<feature type="transmembrane region" description="Helical" evidence="1">
    <location>
        <begin position="34"/>
        <end position="54"/>
    </location>
</feature>
<feature type="transmembrane region" description="Helical" evidence="1">
    <location>
        <begin position="7"/>
        <end position="28"/>
    </location>
</feature>
<dbReference type="EMBL" id="CP060202">
    <property type="protein sequence ID" value="QNH60765.1"/>
    <property type="molecule type" value="Genomic_DNA"/>
</dbReference>
<keyword evidence="1" id="KW-1133">Transmembrane helix</keyword>
<evidence type="ECO:0000313" key="3">
    <source>
        <dbReference type="Proteomes" id="UP000515489"/>
    </source>
</evidence>
<dbReference type="AlphaFoldDB" id="A0A7G7W322"/>
<evidence type="ECO:0000313" key="2">
    <source>
        <dbReference type="EMBL" id="QNH60765.1"/>
    </source>
</evidence>
<dbReference type="Proteomes" id="UP000515489">
    <property type="component" value="Chromosome"/>
</dbReference>
<proteinExistence type="predicted"/>
<dbReference type="RefSeq" id="WP_185886696.1">
    <property type="nucleotide sequence ID" value="NZ_CP060202.1"/>
</dbReference>
<keyword evidence="1" id="KW-0472">Membrane</keyword>
<protein>
    <submittedName>
        <fullName evidence="2">Uncharacterized protein</fullName>
    </submittedName>
</protein>
<reference evidence="2 3" key="1">
    <citation type="submission" date="2020-08" db="EMBL/GenBank/DDBJ databases">
        <title>Hymenobacter sp. S2-20-2 genome sequencing.</title>
        <authorList>
            <person name="Jin L."/>
        </authorList>
    </citation>
    <scope>NUCLEOTIDE SEQUENCE [LARGE SCALE GENOMIC DNA]</scope>
    <source>
        <strain evidence="2 3">S2-20-2</strain>
    </source>
</reference>
<dbReference type="KEGG" id="hsk:H4317_11240"/>
<accession>A0A7G7W322</accession>
<organism evidence="2 3">
    <name type="scientific">Hymenobacter sediminicola</name>
    <dbReference type="NCBI Taxonomy" id="2761579"/>
    <lineage>
        <taxon>Bacteria</taxon>
        <taxon>Pseudomonadati</taxon>
        <taxon>Bacteroidota</taxon>
        <taxon>Cytophagia</taxon>
        <taxon>Cytophagales</taxon>
        <taxon>Hymenobacteraceae</taxon>
        <taxon>Hymenobacter</taxon>
    </lineage>
</organism>
<keyword evidence="1" id="KW-0812">Transmembrane</keyword>